<dbReference type="Gene3D" id="1.10.10.60">
    <property type="entry name" value="Homeodomain-like"/>
    <property type="match status" value="1"/>
</dbReference>
<dbReference type="GO" id="GO:0005524">
    <property type="term" value="F:ATP binding"/>
    <property type="evidence" value="ECO:0007669"/>
    <property type="project" value="UniProtKB-KW"/>
</dbReference>
<dbReference type="SMART" id="SM00382">
    <property type="entry name" value="AAA"/>
    <property type="match status" value="1"/>
</dbReference>
<evidence type="ECO:0000259" key="8">
    <source>
        <dbReference type="PROSITE" id="PS50045"/>
    </source>
</evidence>
<keyword evidence="4" id="KW-0238">DNA-binding</keyword>
<dbReference type="InterPro" id="IPR002078">
    <property type="entry name" value="Sigma_54_int"/>
</dbReference>
<evidence type="ECO:0000256" key="2">
    <source>
        <dbReference type="ARBA" id="ARBA00022840"/>
    </source>
</evidence>
<dbReference type="Proteomes" id="UP000678545">
    <property type="component" value="Unassembled WGS sequence"/>
</dbReference>
<reference evidence="10" key="1">
    <citation type="submission" date="2021-04" db="EMBL/GenBank/DDBJ databases">
        <title>novel species isolated from subtropical streams in China.</title>
        <authorList>
            <person name="Lu H."/>
        </authorList>
    </citation>
    <scope>NUCLEOTIDE SEQUENCE</scope>
    <source>
        <strain evidence="10">FT137W</strain>
    </source>
</reference>
<dbReference type="EMBL" id="JAGSPJ010000002">
    <property type="protein sequence ID" value="MBR7799749.1"/>
    <property type="molecule type" value="Genomic_DNA"/>
</dbReference>
<feature type="domain" description="Response regulatory" evidence="9">
    <location>
        <begin position="3"/>
        <end position="122"/>
    </location>
</feature>
<dbReference type="InterPro" id="IPR011006">
    <property type="entry name" value="CheY-like_superfamily"/>
</dbReference>
<evidence type="ECO:0000259" key="9">
    <source>
        <dbReference type="PROSITE" id="PS50110"/>
    </source>
</evidence>
<dbReference type="GO" id="GO:0006355">
    <property type="term" value="P:regulation of DNA-templated transcription"/>
    <property type="evidence" value="ECO:0007669"/>
    <property type="project" value="InterPro"/>
</dbReference>
<dbReference type="PROSITE" id="PS50045">
    <property type="entry name" value="SIGMA54_INTERACT_4"/>
    <property type="match status" value="1"/>
</dbReference>
<keyword evidence="2" id="KW-0067">ATP-binding</keyword>
<dbReference type="PANTHER" id="PTHR32071:SF86">
    <property type="entry name" value="TWO COMPONENT SIGNAL TRANSDUCTION SYSTEM SIGMA54-DEPENDENT RESPONSE REGULATOR FIS FAMILY"/>
    <property type="match status" value="1"/>
</dbReference>
<dbReference type="AlphaFoldDB" id="A0A941DYF4"/>
<dbReference type="Gene3D" id="3.40.50.2300">
    <property type="match status" value="1"/>
</dbReference>
<evidence type="ECO:0000313" key="11">
    <source>
        <dbReference type="Proteomes" id="UP000678545"/>
    </source>
</evidence>
<dbReference type="InterPro" id="IPR009057">
    <property type="entry name" value="Homeodomain-like_sf"/>
</dbReference>
<dbReference type="Gene3D" id="3.40.50.300">
    <property type="entry name" value="P-loop containing nucleotide triphosphate hydrolases"/>
    <property type="match status" value="1"/>
</dbReference>
<dbReference type="PROSITE" id="PS00676">
    <property type="entry name" value="SIGMA54_INTERACT_2"/>
    <property type="match status" value="1"/>
</dbReference>
<dbReference type="PROSITE" id="PS00688">
    <property type="entry name" value="SIGMA54_INTERACT_3"/>
    <property type="match status" value="1"/>
</dbReference>
<keyword evidence="7" id="KW-0175">Coiled coil</keyword>
<feature type="coiled-coil region" evidence="7">
    <location>
        <begin position="121"/>
        <end position="148"/>
    </location>
</feature>
<dbReference type="InterPro" id="IPR027417">
    <property type="entry name" value="P-loop_NTPase"/>
</dbReference>
<keyword evidence="3" id="KW-0805">Transcription regulation</keyword>
<dbReference type="PANTHER" id="PTHR32071">
    <property type="entry name" value="TRANSCRIPTIONAL REGULATORY PROTEIN"/>
    <property type="match status" value="1"/>
</dbReference>
<dbReference type="InterPro" id="IPR025944">
    <property type="entry name" value="Sigma_54_int_dom_CS"/>
</dbReference>
<dbReference type="InterPro" id="IPR001789">
    <property type="entry name" value="Sig_transdc_resp-reg_receiver"/>
</dbReference>
<dbReference type="SUPFAM" id="SSF46689">
    <property type="entry name" value="Homeodomain-like"/>
    <property type="match status" value="1"/>
</dbReference>
<gene>
    <name evidence="10" type="ORF">KDM90_07040</name>
</gene>
<feature type="modified residue" description="4-aspartylphosphate" evidence="6">
    <location>
        <position position="52"/>
    </location>
</feature>
<dbReference type="RefSeq" id="WP_212674869.1">
    <property type="nucleotide sequence ID" value="NZ_JAGSPJ010000002.1"/>
</dbReference>
<proteinExistence type="predicted"/>
<dbReference type="CDD" id="cd00009">
    <property type="entry name" value="AAA"/>
    <property type="match status" value="1"/>
</dbReference>
<evidence type="ECO:0000256" key="1">
    <source>
        <dbReference type="ARBA" id="ARBA00022741"/>
    </source>
</evidence>
<feature type="domain" description="Sigma-54 factor interaction" evidence="8">
    <location>
        <begin position="154"/>
        <end position="375"/>
    </location>
</feature>
<evidence type="ECO:0000256" key="7">
    <source>
        <dbReference type="SAM" id="Coils"/>
    </source>
</evidence>
<dbReference type="InterPro" id="IPR058031">
    <property type="entry name" value="AAA_lid_NorR"/>
</dbReference>
<dbReference type="Pfam" id="PF25601">
    <property type="entry name" value="AAA_lid_14"/>
    <property type="match status" value="1"/>
</dbReference>
<dbReference type="GO" id="GO:0043565">
    <property type="term" value="F:sequence-specific DNA binding"/>
    <property type="evidence" value="ECO:0007669"/>
    <property type="project" value="InterPro"/>
</dbReference>
<keyword evidence="11" id="KW-1185">Reference proteome</keyword>
<dbReference type="InterPro" id="IPR025943">
    <property type="entry name" value="Sigma_54_int_dom_ATP-bd_2"/>
</dbReference>
<dbReference type="FunFam" id="3.40.50.300:FF:000006">
    <property type="entry name" value="DNA-binding transcriptional regulator NtrC"/>
    <property type="match status" value="1"/>
</dbReference>
<dbReference type="SUPFAM" id="SSF52172">
    <property type="entry name" value="CheY-like"/>
    <property type="match status" value="1"/>
</dbReference>
<evidence type="ECO:0000256" key="5">
    <source>
        <dbReference type="ARBA" id="ARBA00023163"/>
    </source>
</evidence>
<dbReference type="Pfam" id="PF02954">
    <property type="entry name" value="HTH_8"/>
    <property type="match status" value="1"/>
</dbReference>
<keyword evidence="1" id="KW-0547">Nucleotide-binding</keyword>
<dbReference type="Pfam" id="PF00072">
    <property type="entry name" value="Response_reg"/>
    <property type="match status" value="1"/>
</dbReference>
<dbReference type="Pfam" id="PF00158">
    <property type="entry name" value="Sigma54_activat"/>
    <property type="match status" value="1"/>
</dbReference>
<evidence type="ECO:0000313" key="10">
    <source>
        <dbReference type="EMBL" id="MBR7799749.1"/>
    </source>
</evidence>
<dbReference type="SMART" id="SM00448">
    <property type="entry name" value="REC"/>
    <property type="match status" value="1"/>
</dbReference>
<dbReference type="GO" id="GO:0000160">
    <property type="term" value="P:phosphorelay signal transduction system"/>
    <property type="evidence" value="ECO:0007669"/>
    <property type="project" value="InterPro"/>
</dbReference>
<organism evidence="10 11">
    <name type="scientific">Undibacterium fentianense</name>
    <dbReference type="NCBI Taxonomy" id="2828728"/>
    <lineage>
        <taxon>Bacteria</taxon>
        <taxon>Pseudomonadati</taxon>
        <taxon>Pseudomonadota</taxon>
        <taxon>Betaproteobacteria</taxon>
        <taxon>Burkholderiales</taxon>
        <taxon>Oxalobacteraceae</taxon>
        <taxon>Undibacterium</taxon>
    </lineage>
</organism>
<evidence type="ECO:0000256" key="3">
    <source>
        <dbReference type="ARBA" id="ARBA00023015"/>
    </source>
</evidence>
<sequence>MPTVLIIDDNPSIAIALDVLLSLHDIRSVTAQSPQQGLQILQKQVIDLVIQDMNFSEDTTSGAEGVELFQKIRSAHPDLPVILLTAWTHLDAAVDLIKAGAADYLAKPWNDQKLIATVKNLIELGQANRSLQNKVRREKQQKRELEARYDLLGYVWEDMATERVLGMACQVAKSDVSVLITGPNGAGKERIAAIIQANSKVKDGPFVVLNCGAIPAELIEAELFGAEAGAYTGASKAREGKFEAADGGTLFLDEIGNLPLAGQVKLLRVLETGRFERLGSNKERQVKVRVLSATNADLASMIKQGKFREDLFYRLNVIQLNLPPLSERPDDILPLAHAFKDESKSFSQAAIASLLNHSWPGNVRELKNAMQRACLLAPADEIQASDLGLPQQSLVLGSADGEPDKEAIEQALIHAKGVVAQAASDLGLSRQALYRRMERLNISRSSPS</sequence>
<dbReference type="SUPFAM" id="SSF52540">
    <property type="entry name" value="P-loop containing nucleoside triphosphate hydrolases"/>
    <property type="match status" value="1"/>
</dbReference>
<keyword evidence="5" id="KW-0804">Transcription</keyword>
<dbReference type="PROSITE" id="PS50110">
    <property type="entry name" value="RESPONSE_REGULATORY"/>
    <property type="match status" value="1"/>
</dbReference>
<name>A0A941DYF4_9BURK</name>
<evidence type="ECO:0000256" key="6">
    <source>
        <dbReference type="PROSITE-ProRule" id="PRU00169"/>
    </source>
</evidence>
<accession>A0A941DYF4</accession>
<dbReference type="PRINTS" id="PR01590">
    <property type="entry name" value="HTHFIS"/>
</dbReference>
<dbReference type="InterPro" id="IPR003593">
    <property type="entry name" value="AAA+_ATPase"/>
</dbReference>
<protein>
    <submittedName>
        <fullName evidence="10">Sigma-54-dependent Fis family transcriptional regulator</fullName>
    </submittedName>
</protein>
<evidence type="ECO:0000256" key="4">
    <source>
        <dbReference type="ARBA" id="ARBA00023125"/>
    </source>
</evidence>
<dbReference type="Gene3D" id="1.10.8.60">
    <property type="match status" value="1"/>
</dbReference>
<dbReference type="InterPro" id="IPR002197">
    <property type="entry name" value="HTH_Fis"/>
</dbReference>
<comment type="caution">
    <text evidence="10">The sequence shown here is derived from an EMBL/GenBank/DDBJ whole genome shotgun (WGS) entry which is preliminary data.</text>
</comment>
<keyword evidence="6" id="KW-0597">Phosphoprotein</keyword>